<feature type="transmembrane region" description="Helical" evidence="8">
    <location>
        <begin position="245"/>
        <end position="267"/>
    </location>
</feature>
<keyword evidence="3" id="KW-1003">Cell membrane</keyword>
<comment type="caution">
    <text evidence="9">The sequence shown here is derived from an EMBL/GenBank/DDBJ whole genome shotgun (WGS) entry which is preliminary data.</text>
</comment>
<evidence type="ECO:0000256" key="8">
    <source>
        <dbReference type="SAM" id="Phobius"/>
    </source>
</evidence>
<organism evidence="9 10">
    <name type="scientific">Haematococcus lacustris</name>
    <name type="common">Green alga</name>
    <name type="synonym">Haematococcus pluvialis</name>
    <dbReference type="NCBI Taxonomy" id="44745"/>
    <lineage>
        <taxon>Eukaryota</taxon>
        <taxon>Viridiplantae</taxon>
        <taxon>Chlorophyta</taxon>
        <taxon>core chlorophytes</taxon>
        <taxon>Chlorophyceae</taxon>
        <taxon>CS clade</taxon>
        <taxon>Chlamydomonadales</taxon>
        <taxon>Haematococcaceae</taxon>
        <taxon>Haematococcus</taxon>
    </lineage>
</organism>
<evidence type="ECO:0000256" key="2">
    <source>
        <dbReference type="ARBA" id="ARBA00022448"/>
    </source>
</evidence>
<evidence type="ECO:0000256" key="7">
    <source>
        <dbReference type="ARBA" id="ARBA00023136"/>
    </source>
</evidence>
<evidence type="ECO:0000313" key="9">
    <source>
        <dbReference type="EMBL" id="GFH18192.1"/>
    </source>
</evidence>
<feature type="transmembrane region" description="Helical" evidence="8">
    <location>
        <begin position="6"/>
        <end position="29"/>
    </location>
</feature>
<dbReference type="InterPro" id="IPR018227">
    <property type="entry name" value="Amino_acid_transport_2"/>
</dbReference>
<dbReference type="PANTHER" id="PTHR32195">
    <property type="entry name" value="OS07G0662800 PROTEIN"/>
    <property type="match status" value="1"/>
</dbReference>
<evidence type="ECO:0000256" key="6">
    <source>
        <dbReference type="ARBA" id="ARBA00022989"/>
    </source>
</evidence>
<feature type="transmembrane region" description="Helical" evidence="8">
    <location>
        <begin position="123"/>
        <end position="142"/>
    </location>
</feature>
<proteinExistence type="predicted"/>
<evidence type="ECO:0000256" key="4">
    <source>
        <dbReference type="ARBA" id="ARBA00022519"/>
    </source>
</evidence>
<dbReference type="AlphaFoldDB" id="A0A699ZQI8"/>
<dbReference type="PANTHER" id="PTHR32195:SF26">
    <property type="entry name" value="TRYPTOPHAN OR TYROSINE TRANSPORTER PROTEIN"/>
    <property type="match status" value="1"/>
</dbReference>
<keyword evidence="2" id="KW-0813">Transport</keyword>
<comment type="subcellular location">
    <subcellularLocation>
        <location evidence="1">Cell inner membrane</location>
        <topology evidence="1">Multi-pass membrane protein</topology>
    </subcellularLocation>
</comment>
<evidence type="ECO:0008006" key="11">
    <source>
        <dbReference type="Google" id="ProtNLM"/>
    </source>
</evidence>
<feature type="transmembrane region" description="Helical" evidence="8">
    <location>
        <begin position="288"/>
        <end position="308"/>
    </location>
</feature>
<dbReference type="GO" id="GO:0005886">
    <property type="term" value="C:plasma membrane"/>
    <property type="evidence" value="ECO:0007669"/>
    <property type="project" value="UniProtKB-SubCell"/>
</dbReference>
<keyword evidence="4" id="KW-0997">Cell inner membrane</keyword>
<keyword evidence="10" id="KW-1185">Reference proteome</keyword>
<accession>A0A699ZQI8</accession>
<dbReference type="EMBL" id="BLLF01001261">
    <property type="protein sequence ID" value="GFH18192.1"/>
    <property type="molecule type" value="Genomic_DNA"/>
</dbReference>
<feature type="transmembrane region" description="Helical" evidence="8">
    <location>
        <begin position="58"/>
        <end position="79"/>
    </location>
</feature>
<evidence type="ECO:0000256" key="5">
    <source>
        <dbReference type="ARBA" id="ARBA00022692"/>
    </source>
</evidence>
<sequence>MQHPAGFLASAAALVGCCAYSVITGLLVAEVNLNIMREQGAGGVSLVTMAQATLGQRAASVVSVLYIFQHYSLLVAYISRSGEILSQDTGLPSPLACTLFAVPLGLACYALPGRQLDALNNSLVAGVVAVFMALVLLVLPGVQPDTLWVANWGAVPHTLPVMALAFVYQNVVPVVVKELEGDPGKVGLRASGPQGSESRAAGWLLMGTMPEGPWRLALATVPMRQLTYALTVLPPLLMACTSPQLFYAALDLAGTYGVMTLFGMLPAAMAWSQRLPRSQSRPATHTRLMAGGNAVLIGVGAIALAVIFNEVVG</sequence>
<keyword evidence="7 8" id="KW-0472">Membrane</keyword>
<evidence type="ECO:0000313" key="10">
    <source>
        <dbReference type="Proteomes" id="UP000485058"/>
    </source>
</evidence>
<name>A0A699ZQI8_HAELA</name>
<dbReference type="Proteomes" id="UP000485058">
    <property type="component" value="Unassembled WGS sequence"/>
</dbReference>
<dbReference type="GO" id="GO:0003333">
    <property type="term" value="P:amino acid transmembrane transport"/>
    <property type="evidence" value="ECO:0007669"/>
    <property type="project" value="InterPro"/>
</dbReference>
<evidence type="ECO:0000256" key="1">
    <source>
        <dbReference type="ARBA" id="ARBA00004429"/>
    </source>
</evidence>
<keyword evidence="6 8" id="KW-1133">Transmembrane helix</keyword>
<dbReference type="Pfam" id="PF03222">
    <property type="entry name" value="Trp_Tyr_perm"/>
    <property type="match status" value="2"/>
</dbReference>
<keyword evidence="5 8" id="KW-0812">Transmembrane</keyword>
<gene>
    <name evidence="9" type="ORF">HaLaN_14951</name>
</gene>
<feature type="transmembrane region" description="Helical" evidence="8">
    <location>
        <begin position="91"/>
        <end position="111"/>
    </location>
</feature>
<protein>
    <recommendedName>
        <fullName evidence="11">Aa_trans domain-containing protein</fullName>
    </recommendedName>
</protein>
<reference evidence="9 10" key="1">
    <citation type="submission" date="2020-02" db="EMBL/GenBank/DDBJ databases">
        <title>Draft genome sequence of Haematococcus lacustris strain NIES-144.</title>
        <authorList>
            <person name="Morimoto D."/>
            <person name="Nakagawa S."/>
            <person name="Yoshida T."/>
            <person name="Sawayama S."/>
        </authorList>
    </citation>
    <scope>NUCLEOTIDE SEQUENCE [LARGE SCALE GENOMIC DNA]</scope>
    <source>
        <strain evidence="9 10">NIES-144</strain>
    </source>
</reference>
<evidence type="ECO:0000256" key="3">
    <source>
        <dbReference type="ARBA" id="ARBA00022475"/>
    </source>
</evidence>